<comment type="similarity">
    <text evidence="11 12">Belongs to the class-I aminoacyl-tRNA synthetase family. ValS type 1 subfamily.</text>
</comment>
<reference evidence="17" key="1">
    <citation type="submission" date="2017-09" db="EMBL/GenBank/DDBJ databases">
        <title>Depth-based differentiation of microbial function through sediment-hosted aquifers and enrichment of novel symbionts in the deep terrestrial subsurface.</title>
        <authorList>
            <person name="Probst A.J."/>
            <person name="Ladd B."/>
            <person name="Jarett J.K."/>
            <person name="Geller-Mcgrath D.E."/>
            <person name="Sieber C.M.K."/>
            <person name="Emerson J.B."/>
            <person name="Anantharaman K."/>
            <person name="Thomas B.C."/>
            <person name="Malmstrom R."/>
            <person name="Stieglmeier M."/>
            <person name="Klingl A."/>
            <person name="Woyke T."/>
            <person name="Ryan C.M."/>
            <person name="Banfield J.F."/>
        </authorList>
    </citation>
    <scope>NUCLEOTIDE SEQUENCE [LARGE SCALE GENOMIC DNA]</scope>
</reference>
<evidence type="ECO:0000259" key="13">
    <source>
        <dbReference type="Pfam" id="PF00133"/>
    </source>
</evidence>
<gene>
    <name evidence="12" type="primary">valS</name>
    <name evidence="16" type="ORF">COT80_00750</name>
</gene>
<feature type="domain" description="Aminoacyl-tRNA synthetase class Ia" evidence="13">
    <location>
        <begin position="19"/>
        <end position="444"/>
    </location>
</feature>
<dbReference type="SUPFAM" id="SSF46589">
    <property type="entry name" value="tRNA-binding arm"/>
    <property type="match status" value="1"/>
</dbReference>
<evidence type="ECO:0000259" key="14">
    <source>
        <dbReference type="Pfam" id="PF08264"/>
    </source>
</evidence>
<keyword evidence="6 12" id="KW-0067">ATP-binding</keyword>
<dbReference type="EMBL" id="PEZY01000004">
    <property type="protein sequence ID" value="PIS06457.1"/>
    <property type="molecule type" value="Genomic_DNA"/>
</dbReference>
<dbReference type="FunFam" id="3.40.50.620:FF:000032">
    <property type="entry name" value="Valine--tRNA ligase"/>
    <property type="match status" value="1"/>
</dbReference>
<dbReference type="InterPro" id="IPR013155">
    <property type="entry name" value="M/V/L/I-tRNA-synth_anticd-bd"/>
</dbReference>
<evidence type="ECO:0000256" key="8">
    <source>
        <dbReference type="ARBA" id="ARBA00023054"/>
    </source>
</evidence>
<evidence type="ECO:0000313" key="17">
    <source>
        <dbReference type="Proteomes" id="UP000229056"/>
    </source>
</evidence>
<dbReference type="Pfam" id="PF08264">
    <property type="entry name" value="Anticodon_1"/>
    <property type="match status" value="1"/>
</dbReference>
<keyword evidence="5 12" id="KW-0547">Nucleotide-binding</keyword>
<evidence type="ECO:0000259" key="15">
    <source>
        <dbReference type="Pfam" id="PF10458"/>
    </source>
</evidence>
<dbReference type="SUPFAM" id="SSF52374">
    <property type="entry name" value="Nucleotidylyl transferase"/>
    <property type="match status" value="1"/>
</dbReference>
<comment type="subcellular location">
    <subcellularLocation>
        <location evidence="1 12">Cytoplasm</location>
    </subcellularLocation>
</comment>
<evidence type="ECO:0000256" key="5">
    <source>
        <dbReference type="ARBA" id="ARBA00022741"/>
    </source>
</evidence>
<dbReference type="InterPro" id="IPR002303">
    <property type="entry name" value="Valyl-tRNA_ligase"/>
</dbReference>
<feature type="domain" description="Aminoacyl-tRNA synthetase class Ia" evidence="13">
    <location>
        <begin position="451"/>
        <end position="573"/>
    </location>
</feature>
<dbReference type="InterPro" id="IPR009008">
    <property type="entry name" value="Val/Leu/Ile-tRNA-synth_edit"/>
</dbReference>
<dbReference type="NCBIfam" id="NF004349">
    <property type="entry name" value="PRK05729.1"/>
    <property type="match status" value="1"/>
</dbReference>
<dbReference type="NCBIfam" id="TIGR00422">
    <property type="entry name" value="valS"/>
    <property type="match status" value="1"/>
</dbReference>
<evidence type="ECO:0000256" key="10">
    <source>
        <dbReference type="ARBA" id="ARBA00047552"/>
    </source>
</evidence>
<dbReference type="GO" id="GO:0006438">
    <property type="term" value="P:valyl-tRNA aminoacylation"/>
    <property type="evidence" value="ECO:0007669"/>
    <property type="project" value="UniProtKB-UniRule"/>
</dbReference>
<evidence type="ECO:0000256" key="4">
    <source>
        <dbReference type="ARBA" id="ARBA00022598"/>
    </source>
</evidence>
<evidence type="ECO:0000256" key="7">
    <source>
        <dbReference type="ARBA" id="ARBA00022917"/>
    </source>
</evidence>
<dbReference type="CDD" id="cd07962">
    <property type="entry name" value="Anticodon_Ia_Val"/>
    <property type="match status" value="1"/>
</dbReference>
<keyword evidence="8 12" id="KW-0175">Coiled coil</keyword>
<dbReference type="GO" id="GO:0005524">
    <property type="term" value="F:ATP binding"/>
    <property type="evidence" value="ECO:0007669"/>
    <property type="project" value="UniProtKB-UniRule"/>
</dbReference>
<dbReference type="InterPro" id="IPR014729">
    <property type="entry name" value="Rossmann-like_a/b/a_fold"/>
</dbReference>
<comment type="catalytic activity">
    <reaction evidence="10 12">
        <text>tRNA(Val) + L-valine + ATP = L-valyl-tRNA(Val) + AMP + diphosphate</text>
        <dbReference type="Rhea" id="RHEA:10704"/>
        <dbReference type="Rhea" id="RHEA-COMP:9672"/>
        <dbReference type="Rhea" id="RHEA-COMP:9708"/>
        <dbReference type="ChEBI" id="CHEBI:30616"/>
        <dbReference type="ChEBI" id="CHEBI:33019"/>
        <dbReference type="ChEBI" id="CHEBI:57762"/>
        <dbReference type="ChEBI" id="CHEBI:78442"/>
        <dbReference type="ChEBI" id="CHEBI:78537"/>
        <dbReference type="ChEBI" id="CHEBI:456215"/>
        <dbReference type="EC" id="6.1.1.9"/>
    </reaction>
</comment>
<dbReference type="SUPFAM" id="SSF50677">
    <property type="entry name" value="ValRS/IleRS/LeuRS editing domain"/>
    <property type="match status" value="1"/>
</dbReference>
<accession>A0A2H0W5A8</accession>
<dbReference type="EC" id="6.1.1.9" evidence="12"/>
<dbReference type="InterPro" id="IPR033705">
    <property type="entry name" value="Anticodon_Ia_Val"/>
</dbReference>
<evidence type="ECO:0000256" key="1">
    <source>
        <dbReference type="ARBA" id="ARBA00004496"/>
    </source>
</evidence>
<keyword evidence="9 12" id="KW-0030">Aminoacyl-tRNA synthetase</keyword>
<dbReference type="InterPro" id="IPR002300">
    <property type="entry name" value="aa-tRNA-synth_Ia"/>
</dbReference>
<comment type="caution">
    <text evidence="12">Lacks conserved residue(s) required for the propagation of feature annotation.</text>
</comment>
<comment type="function">
    <text evidence="12">Catalyzes the attachment of valine to tRNA(Val). As ValRS can inadvertently accommodate and process structurally similar amino acids such as threonine, to avoid such errors, it has a 'posttransfer' editing activity that hydrolyzes mischarged Thr-tRNA(Val) in a tRNA-dependent manner.</text>
</comment>
<dbReference type="GO" id="GO:0002161">
    <property type="term" value="F:aminoacyl-tRNA deacylase activity"/>
    <property type="evidence" value="ECO:0007669"/>
    <property type="project" value="InterPro"/>
</dbReference>
<feature type="domain" description="Valyl-tRNA synthetase tRNA-binding arm" evidence="15">
    <location>
        <begin position="815"/>
        <end position="877"/>
    </location>
</feature>
<dbReference type="AlphaFoldDB" id="A0A2H0W5A8"/>
<dbReference type="GO" id="GO:0004832">
    <property type="term" value="F:valine-tRNA ligase activity"/>
    <property type="evidence" value="ECO:0007669"/>
    <property type="project" value="UniProtKB-UniRule"/>
</dbReference>
<dbReference type="InterPro" id="IPR019499">
    <property type="entry name" value="Val-tRNA_synth_tRNA-bd"/>
</dbReference>
<dbReference type="Gene3D" id="1.10.730.10">
    <property type="entry name" value="Isoleucyl-tRNA Synthetase, Domain 1"/>
    <property type="match status" value="1"/>
</dbReference>
<evidence type="ECO:0000256" key="2">
    <source>
        <dbReference type="ARBA" id="ARBA00011245"/>
    </source>
</evidence>
<dbReference type="PANTHER" id="PTHR11946">
    <property type="entry name" value="VALYL-TRNA SYNTHETASES"/>
    <property type="match status" value="1"/>
</dbReference>
<dbReference type="Gene3D" id="1.10.287.380">
    <property type="entry name" value="Valyl-tRNA synthetase, C-terminal domain"/>
    <property type="match status" value="1"/>
</dbReference>
<dbReference type="HAMAP" id="MF_02004">
    <property type="entry name" value="Val_tRNA_synth_type1"/>
    <property type="match status" value="1"/>
</dbReference>
<dbReference type="FunFam" id="1.10.287.380:FF:000001">
    <property type="entry name" value="Valine--tRNA ligase"/>
    <property type="match status" value="1"/>
</dbReference>
<dbReference type="Pfam" id="PF00133">
    <property type="entry name" value="tRNA-synt_1"/>
    <property type="match status" value="2"/>
</dbReference>
<dbReference type="Pfam" id="PF10458">
    <property type="entry name" value="Val_tRNA-synt_C"/>
    <property type="match status" value="1"/>
</dbReference>
<evidence type="ECO:0000256" key="9">
    <source>
        <dbReference type="ARBA" id="ARBA00023146"/>
    </source>
</evidence>
<dbReference type="InterPro" id="IPR009080">
    <property type="entry name" value="tRNAsynth_Ia_anticodon-bd"/>
</dbReference>
<protein>
    <recommendedName>
        <fullName evidence="12">Valine--tRNA ligase</fullName>
        <ecNumber evidence="12">6.1.1.9</ecNumber>
    </recommendedName>
    <alternativeName>
        <fullName evidence="12">Valyl-tRNA synthetase</fullName>
        <shortName evidence="12">ValRS</shortName>
    </alternativeName>
</protein>
<proteinExistence type="inferred from homology"/>
<evidence type="ECO:0000256" key="11">
    <source>
        <dbReference type="ARBA" id="ARBA00060830"/>
    </source>
</evidence>
<comment type="domain">
    <text evidence="12">ValRS has two distinct active sites: one for aminoacylation and one for editing. The misactivated threonine is translocated from the active site to the editing site.</text>
</comment>
<organism evidence="16 17">
    <name type="scientific">Candidatus Buchananbacteria bacterium CG10_big_fil_rev_8_21_14_0_10_33_19</name>
    <dbReference type="NCBI Taxonomy" id="1974525"/>
    <lineage>
        <taxon>Bacteria</taxon>
        <taxon>Candidatus Buchananiibacteriota</taxon>
    </lineage>
</organism>
<comment type="subunit">
    <text evidence="2 12">Monomer.</text>
</comment>
<comment type="caution">
    <text evidence="16">The sequence shown here is derived from an EMBL/GenBank/DDBJ whole genome shotgun (WGS) entry which is preliminary data.</text>
</comment>
<keyword evidence="7 12" id="KW-0648">Protein biosynthesis</keyword>
<feature type="binding site" evidence="12">
    <location>
        <position position="539"/>
    </location>
    <ligand>
        <name>ATP</name>
        <dbReference type="ChEBI" id="CHEBI:30616"/>
    </ligand>
</feature>
<dbReference type="PRINTS" id="PR00986">
    <property type="entry name" value="TRNASYNTHVAL"/>
</dbReference>
<dbReference type="GO" id="GO:0005829">
    <property type="term" value="C:cytosol"/>
    <property type="evidence" value="ECO:0007669"/>
    <property type="project" value="TreeGrafter"/>
</dbReference>
<sequence length="877" mass="100656">MSRIELPKAYDASKTEDSIYKSWEESGFFNPDSLKNTKDYFSIAMPPPNATGVLHTGHATMLAIQDLMTRYNRMSGKKTLWLPGTDHASIATQTKVEKIMAKENLTRHQLGRDKFLERVDEFVEDSRNTIKNQVRKMGSSCDWSRERFTLDEGLNKAVVTAFEKMYTDGLIYRGDRVVNWCPRCHSTLADDEVEYKEQQAKMYTFKYHKDFPFTIATTRPETKLGDTAVAVNPKDERYKKYIGQEFDVDFVGVSLKLKIIADRNVDMEFGTGALGVTPAHSHVDYQMAIENKLPIVKVIDKDGNIEVGFGEFSGQSVIAAREAVVEKLKNQGLLEKEEDIKNNLSICYRCGTAIEPLPSLQWFVAVDKPFKLKDKSKLKWDKDEATLKELSIHVIKNNLIKIVPERFEKTYFHWMENLHDWCISRQIWYGHQIPVWYRDQEISVGQSQPASDSWTQDEDTLDTWFSSALWTFSTLGWPEETDDLHNFHPTSVMETGYDILFFWVARMIIMSVYCLNDIPFETVYLHGLVRDENGVKMSKSLDNAIDPLDMIEKYGTDALRLSMLIGVTPGNDFKLYDDKVESYRNFVNKLWNISRYVLTSVEEVKLVDQLPGAKTLADKWILSRLSQTIEGVNKNMASYNFSLAGESLQQFTRDEFADWYLEIAKVEKNKDEILLYILQNILKLWHPFIPFITEELWQNFTSDKLLMIEKWPEAEFKIDEKSITDIKRIQDLIVNIRNLRSENKVEPAKKVAVTVIVGENEILVNNESAVIKNLARCESLTVMASGEKPVNNVGTVTTDGLEIYLDLTGIIDTVAETERINKDIIETEKYIASLKAKLANEEFAANAPEVVVNGEKEKLKTAEEKLAKLQNQLNNLK</sequence>
<dbReference type="SUPFAM" id="SSF47323">
    <property type="entry name" value="Anticodon-binding domain of a subclass of class I aminoacyl-tRNA synthetases"/>
    <property type="match status" value="1"/>
</dbReference>
<evidence type="ECO:0000256" key="12">
    <source>
        <dbReference type="HAMAP-Rule" id="MF_02004"/>
    </source>
</evidence>
<dbReference type="InterPro" id="IPR037118">
    <property type="entry name" value="Val-tRNA_synth_C_sf"/>
</dbReference>
<dbReference type="Gene3D" id="3.40.50.620">
    <property type="entry name" value="HUPs"/>
    <property type="match status" value="2"/>
</dbReference>
<keyword evidence="4 12" id="KW-0436">Ligase</keyword>
<evidence type="ECO:0000256" key="6">
    <source>
        <dbReference type="ARBA" id="ARBA00022840"/>
    </source>
</evidence>
<evidence type="ECO:0000256" key="3">
    <source>
        <dbReference type="ARBA" id="ARBA00022490"/>
    </source>
</evidence>
<comment type="domain">
    <text evidence="12">The C-terminal coiled-coil domain is crucial for aminoacylation activity.</text>
</comment>
<dbReference type="CDD" id="cd00817">
    <property type="entry name" value="ValRS_core"/>
    <property type="match status" value="1"/>
</dbReference>
<dbReference type="InterPro" id="IPR010978">
    <property type="entry name" value="tRNA-bd_arm"/>
</dbReference>
<feature type="short sequence motif" description="'KMSKS' region" evidence="12">
    <location>
        <begin position="536"/>
        <end position="540"/>
    </location>
</feature>
<evidence type="ECO:0000313" key="16">
    <source>
        <dbReference type="EMBL" id="PIS06457.1"/>
    </source>
</evidence>
<name>A0A2H0W5A8_9BACT</name>
<keyword evidence="3 12" id="KW-0963">Cytoplasm</keyword>
<dbReference type="PANTHER" id="PTHR11946:SF93">
    <property type="entry name" value="VALINE--TRNA LIGASE, CHLOROPLASTIC_MITOCHONDRIAL 2"/>
    <property type="match status" value="1"/>
</dbReference>
<feature type="domain" description="Methionyl/Valyl/Leucyl/Isoleucyl-tRNA synthetase anticodon-binding" evidence="14">
    <location>
        <begin position="618"/>
        <end position="753"/>
    </location>
</feature>
<dbReference type="Proteomes" id="UP000229056">
    <property type="component" value="Unassembled WGS sequence"/>
</dbReference>